<reference evidence="1" key="1">
    <citation type="submission" date="2021-03" db="EMBL/GenBank/DDBJ databases">
        <authorList>
            <person name="Tagirdzhanova G."/>
        </authorList>
    </citation>
    <scope>NUCLEOTIDE SEQUENCE</scope>
</reference>
<dbReference type="EMBL" id="CAJPDR010000243">
    <property type="protein sequence ID" value="CAF9928049.1"/>
    <property type="molecule type" value="Genomic_DNA"/>
</dbReference>
<protein>
    <submittedName>
        <fullName evidence="1">Uncharacterized protein</fullName>
    </submittedName>
</protein>
<comment type="caution">
    <text evidence="1">The sequence shown here is derived from an EMBL/GenBank/DDBJ whole genome shotgun (WGS) entry which is preliminary data.</text>
</comment>
<sequence length="75" mass="9173">MGCAPSHEVFPATTNRYDWDAEEGGYIPYRFQGAHRQRWRNEDRRAYEKQVSFEKERSARRYADVEEKKREFRRA</sequence>
<name>A0A8H3FRH7_9LECA</name>
<evidence type="ECO:0000313" key="2">
    <source>
        <dbReference type="Proteomes" id="UP000664203"/>
    </source>
</evidence>
<proteinExistence type="predicted"/>
<keyword evidence="2" id="KW-1185">Reference proteome</keyword>
<dbReference type="AlphaFoldDB" id="A0A8H3FRH7"/>
<gene>
    <name evidence="1" type="ORF">ALECFALPRED_003937</name>
</gene>
<dbReference type="OrthoDB" id="5325815at2759"/>
<organism evidence="1 2">
    <name type="scientific">Alectoria fallacina</name>
    <dbReference type="NCBI Taxonomy" id="1903189"/>
    <lineage>
        <taxon>Eukaryota</taxon>
        <taxon>Fungi</taxon>
        <taxon>Dikarya</taxon>
        <taxon>Ascomycota</taxon>
        <taxon>Pezizomycotina</taxon>
        <taxon>Lecanoromycetes</taxon>
        <taxon>OSLEUM clade</taxon>
        <taxon>Lecanoromycetidae</taxon>
        <taxon>Lecanorales</taxon>
        <taxon>Lecanorineae</taxon>
        <taxon>Parmeliaceae</taxon>
        <taxon>Alectoria</taxon>
    </lineage>
</organism>
<accession>A0A8H3FRH7</accession>
<evidence type="ECO:0000313" key="1">
    <source>
        <dbReference type="EMBL" id="CAF9928049.1"/>
    </source>
</evidence>
<feature type="non-terminal residue" evidence="1">
    <location>
        <position position="75"/>
    </location>
</feature>
<dbReference type="Proteomes" id="UP000664203">
    <property type="component" value="Unassembled WGS sequence"/>
</dbReference>